<gene>
    <name evidence="1" type="ORF">EHF44_15970</name>
</gene>
<dbReference type="SUPFAM" id="SSF46785">
    <property type="entry name" value="Winged helix' DNA-binding domain"/>
    <property type="match status" value="1"/>
</dbReference>
<evidence type="ECO:0000313" key="2">
    <source>
        <dbReference type="Proteomes" id="UP000270411"/>
    </source>
</evidence>
<protein>
    <submittedName>
        <fullName evidence="1">ArsR family transcriptional regulator</fullName>
    </submittedName>
</protein>
<proteinExistence type="predicted"/>
<dbReference type="EMBL" id="CP033969">
    <property type="protein sequence ID" value="AZG15408.1"/>
    <property type="molecule type" value="Genomic_DNA"/>
</dbReference>
<dbReference type="InterPro" id="IPR036388">
    <property type="entry name" value="WH-like_DNA-bd_sf"/>
</dbReference>
<dbReference type="Proteomes" id="UP000270411">
    <property type="component" value="Chromosome 1"/>
</dbReference>
<sequence>MPGGDDGEAEGGGLDPTVAAILQALWEHRLTEPDKDLSLARLSKRAGVQMSVLRRVLTQLGDADLVETAMEEDGRGTARLTEEGEAICGQLFDSPAPGDGPLLH</sequence>
<organism evidence="1 2">
    <name type="scientific">Cupriavidus pauculus</name>
    <dbReference type="NCBI Taxonomy" id="82633"/>
    <lineage>
        <taxon>Bacteria</taxon>
        <taxon>Pseudomonadati</taxon>
        <taxon>Pseudomonadota</taxon>
        <taxon>Betaproteobacteria</taxon>
        <taxon>Burkholderiales</taxon>
        <taxon>Burkholderiaceae</taxon>
        <taxon>Cupriavidus</taxon>
    </lineage>
</organism>
<dbReference type="InterPro" id="IPR036390">
    <property type="entry name" value="WH_DNA-bd_sf"/>
</dbReference>
<accession>A0A3G8H4P5</accession>
<reference evidence="2" key="1">
    <citation type="submission" date="2018-11" db="EMBL/GenBank/DDBJ databases">
        <title>FDA dAtabase for Regulatory Grade micrObial Sequences (FDA-ARGOS): Supporting development and validation of Infectious Disease Dx tests.</title>
        <authorList>
            <person name="Goldberg B."/>
            <person name="Campos J."/>
            <person name="Tallon L."/>
            <person name="Sadzewicz L."/>
            <person name="Zhao X."/>
            <person name="Vavikolanu K."/>
            <person name="Mehta A."/>
            <person name="Aluvathingal J."/>
            <person name="Nadendla S."/>
            <person name="Geyer C."/>
            <person name="Nandy P."/>
            <person name="Yan Y."/>
            <person name="Sichtig H."/>
        </authorList>
    </citation>
    <scope>NUCLEOTIDE SEQUENCE [LARGE SCALE GENOMIC DNA]</scope>
    <source>
        <strain evidence="2">FDAARGOS_614</strain>
    </source>
</reference>
<evidence type="ECO:0000313" key="1">
    <source>
        <dbReference type="EMBL" id="AZG15408.1"/>
    </source>
</evidence>
<dbReference type="AlphaFoldDB" id="A0A3G8H4P5"/>
<dbReference type="Gene3D" id="1.10.10.10">
    <property type="entry name" value="Winged helix-like DNA-binding domain superfamily/Winged helix DNA-binding domain"/>
    <property type="match status" value="1"/>
</dbReference>
<dbReference type="OrthoDB" id="8777588at2"/>
<name>A0A3G8H4P5_9BURK</name>
<dbReference type="KEGG" id="cpau:EHF44_15970"/>